<proteinExistence type="predicted"/>
<keyword evidence="3" id="KW-1185">Reference proteome</keyword>
<dbReference type="EMBL" id="JABSNW010000007">
    <property type="protein sequence ID" value="KAL2886103.1"/>
    <property type="molecule type" value="Genomic_DNA"/>
</dbReference>
<protein>
    <submittedName>
        <fullName evidence="2">Double-stranded RNA/RNA-DNA hybrid binding protein</fullName>
    </submittedName>
</protein>
<dbReference type="RefSeq" id="XP_070857283.1">
    <property type="nucleotide sequence ID" value="XM_071004959.1"/>
</dbReference>
<evidence type="ECO:0000256" key="1">
    <source>
        <dbReference type="SAM" id="MobiDB-lite"/>
    </source>
</evidence>
<dbReference type="InterPro" id="IPR012337">
    <property type="entry name" value="RNaseH-like_sf"/>
</dbReference>
<dbReference type="Proteomes" id="UP001610728">
    <property type="component" value="Unassembled WGS sequence"/>
</dbReference>
<organism evidence="2 3">
    <name type="scientific">Ceratocystis lukuohia</name>
    <dbReference type="NCBI Taxonomy" id="2019550"/>
    <lineage>
        <taxon>Eukaryota</taxon>
        <taxon>Fungi</taxon>
        <taxon>Dikarya</taxon>
        <taxon>Ascomycota</taxon>
        <taxon>Pezizomycotina</taxon>
        <taxon>Sordariomycetes</taxon>
        <taxon>Hypocreomycetidae</taxon>
        <taxon>Microascales</taxon>
        <taxon>Ceratocystidaceae</taxon>
        <taxon>Ceratocystis</taxon>
    </lineage>
</organism>
<reference evidence="2 3" key="1">
    <citation type="submission" date="2020-05" db="EMBL/GenBank/DDBJ databases">
        <title>Ceratocystis lukuohia genome.</title>
        <authorList>
            <person name="Harrington T.C."/>
            <person name="Kim K."/>
            <person name="Mayers C.G."/>
        </authorList>
    </citation>
    <scope>NUCLEOTIDE SEQUENCE [LARGE SCALE GENOMIC DNA]</scope>
    <source>
        <strain evidence="2 3">C4212</strain>
    </source>
</reference>
<evidence type="ECO:0000313" key="3">
    <source>
        <dbReference type="Proteomes" id="UP001610728"/>
    </source>
</evidence>
<accession>A0ABR4MCV8</accession>
<dbReference type="GeneID" id="98120670"/>
<evidence type="ECO:0000313" key="2">
    <source>
        <dbReference type="EMBL" id="KAL2886103.1"/>
    </source>
</evidence>
<feature type="compositionally biased region" description="Basic and acidic residues" evidence="1">
    <location>
        <begin position="128"/>
        <end position="139"/>
    </location>
</feature>
<sequence>MNTFEQACNRVVQSLNIETPGNEDLKVRLKRYLELLRTDWLLVLDNGHDPESVEMENGIRHPCREIDAQFWAILKALKSENDLFLLYSTAASLAVEKWLDRGVAQFLSDPLWSSSIDEAKALLPHPHPTRDSTKLRPEQEGPAESLAAKAHLDLLSKESQDAKPGTSQLAIDEIRRTLARWQGGSDNLALEKPVGKVRWVPGHCEVPGNEAVDQLAKAGCKSEDLPVLKATTSLTAAGRWRNEAFKADFQNWMKENCPKIKHLGGALNWPRPYDIGWMKGLHRGTVAWILAARSGHVDFEEYHVRLNHMNAEIRCPVAGCDEAKTFSHPWEL</sequence>
<feature type="region of interest" description="Disordered" evidence="1">
    <location>
        <begin position="122"/>
        <end position="143"/>
    </location>
</feature>
<dbReference type="InterPro" id="IPR036397">
    <property type="entry name" value="RNaseH_sf"/>
</dbReference>
<gene>
    <name evidence="2" type="ORF">HOO65_070565</name>
</gene>
<dbReference type="SUPFAM" id="SSF53098">
    <property type="entry name" value="Ribonuclease H-like"/>
    <property type="match status" value="1"/>
</dbReference>
<dbReference type="Gene3D" id="3.30.420.10">
    <property type="entry name" value="Ribonuclease H-like superfamily/Ribonuclease H"/>
    <property type="match status" value="1"/>
</dbReference>
<comment type="caution">
    <text evidence="2">The sequence shown here is derived from an EMBL/GenBank/DDBJ whole genome shotgun (WGS) entry which is preliminary data.</text>
</comment>
<name>A0ABR4MCV8_9PEZI</name>